<dbReference type="InterPro" id="IPR003723">
    <property type="entry name" value="Precorrin-6x_reduct"/>
</dbReference>
<dbReference type="Proteomes" id="UP001185092">
    <property type="component" value="Unassembled WGS sequence"/>
</dbReference>
<accession>A0AAE4BP45</accession>
<keyword evidence="2" id="KW-0169">Cobalamin biosynthesis</keyword>
<comment type="pathway">
    <text evidence="1">Cofactor biosynthesis; adenosylcobalamin biosynthesis.</text>
</comment>
<dbReference type="PROSITE" id="PS51014">
    <property type="entry name" value="COBK_CBIJ"/>
    <property type="match status" value="1"/>
</dbReference>
<gene>
    <name evidence="4" type="ORF">HNQ88_000525</name>
</gene>
<dbReference type="RefSeq" id="WP_309937016.1">
    <property type="nucleotide sequence ID" value="NZ_AP025305.1"/>
</dbReference>
<keyword evidence="5" id="KW-1185">Reference proteome</keyword>
<evidence type="ECO:0000313" key="5">
    <source>
        <dbReference type="Proteomes" id="UP001185092"/>
    </source>
</evidence>
<dbReference type="Pfam" id="PF02571">
    <property type="entry name" value="CbiJ"/>
    <property type="match status" value="1"/>
</dbReference>
<evidence type="ECO:0000256" key="3">
    <source>
        <dbReference type="ARBA" id="ARBA00023002"/>
    </source>
</evidence>
<dbReference type="GO" id="GO:0016994">
    <property type="term" value="F:precorrin-6A reductase activity"/>
    <property type="evidence" value="ECO:0007669"/>
    <property type="project" value="UniProtKB-EC"/>
</dbReference>
<dbReference type="GO" id="GO:0009236">
    <property type="term" value="P:cobalamin biosynthetic process"/>
    <property type="evidence" value="ECO:0007669"/>
    <property type="project" value="UniProtKB-KW"/>
</dbReference>
<sequence length="256" mass="29059">MILVFGGTTEGLKVADLLEQSAISFVYSTKTKVEIADRQGMLYRFGAFDLESLSEYIAENMIELIIDASHPFAVELHDLLAEFSQSNPVKLIRLERKFPPRLSDEKITYVNDTNEALALLNSRYQGKTLVSFTGVQSIVKLKEFWENNVSYFRILNRKSSMSLAEAVSFPIENLITTAMSKLACEEKELLKRHKAQVVLLKESGESGAFMTKIEAVKSLGLECIVIKKPELPQAYQQVFSWEELKMIFEGKEELWA</sequence>
<dbReference type="EMBL" id="JAVDQD010000001">
    <property type="protein sequence ID" value="MDR6237549.1"/>
    <property type="molecule type" value="Genomic_DNA"/>
</dbReference>
<reference evidence="4" key="1">
    <citation type="submission" date="2023-07" db="EMBL/GenBank/DDBJ databases">
        <title>Genomic Encyclopedia of Type Strains, Phase IV (KMG-IV): sequencing the most valuable type-strain genomes for metagenomic binning, comparative biology and taxonomic classification.</title>
        <authorList>
            <person name="Goeker M."/>
        </authorList>
    </citation>
    <scope>NUCLEOTIDE SEQUENCE</scope>
    <source>
        <strain evidence="4">DSM 26174</strain>
    </source>
</reference>
<keyword evidence="3 4" id="KW-0560">Oxidoreductase</keyword>
<dbReference type="EC" id="1.3.1.54" evidence="4"/>
<dbReference type="AlphaFoldDB" id="A0AAE4BP45"/>
<name>A0AAE4BP45_9BACT</name>
<evidence type="ECO:0000256" key="1">
    <source>
        <dbReference type="ARBA" id="ARBA00004953"/>
    </source>
</evidence>
<protein>
    <submittedName>
        <fullName evidence="4">Precorrin-6A/cobalt-precorrin-6A reductase</fullName>
        <ecNumber evidence="4">1.3.1.106</ecNumber>
        <ecNumber evidence="4">1.3.1.54</ecNumber>
    </submittedName>
</protein>
<dbReference type="EC" id="1.3.1.106" evidence="4"/>
<dbReference type="PANTHER" id="PTHR36925:SF1">
    <property type="entry name" value="COBALT-PRECORRIN-6A REDUCTASE"/>
    <property type="match status" value="1"/>
</dbReference>
<organism evidence="4 5">
    <name type="scientific">Aureibacter tunicatorum</name>
    <dbReference type="NCBI Taxonomy" id="866807"/>
    <lineage>
        <taxon>Bacteria</taxon>
        <taxon>Pseudomonadati</taxon>
        <taxon>Bacteroidota</taxon>
        <taxon>Cytophagia</taxon>
        <taxon>Cytophagales</taxon>
        <taxon>Persicobacteraceae</taxon>
        <taxon>Aureibacter</taxon>
    </lineage>
</organism>
<comment type="caution">
    <text evidence="4">The sequence shown here is derived from an EMBL/GenBank/DDBJ whole genome shotgun (WGS) entry which is preliminary data.</text>
</comment>
<proteinExistence type="predicted"/>
<evidence type="ECO:0000313" key="4">
    <source>
        <dbReference type="EMBL" id="MDR6237549.1"/>
    </source>
</evidence>
<dbReference type="PANTHER" id="PTHR36925">
    <property type="entry name" value="COBALT-PRECORRIN-6A REDUCTASE"/>
    <property type="match status" value="1"/>
</dbReference>
<evidence type="ECO:0000256" key="2">
    <source>
        <dbReference type="ARBA" id="ARBA00022573"/>
    </source>
</evidence>